<feature type="non-terminal residue" evidence="2">
    <location>
        <position position="1"/>
    </location>
</feature>
<accession>A0AAV2RWH7</accession>
<dbReference type="AlphaFoldDB" id="A0AAV2RWH7"/>
<keyword evidence="1" id="KW-0812">Transmembrane</keyword>
<feature type="transmembrane region" description="Helical" evidence="1">
    <location>
        <begin position="27"/>
        <end position="45"/>
    </location>
</feature>
<reference evidence="2 3" key="1">
    <citation type="submission" date="2024-05" db="EMBL/GenBank/DDBJ databases">
        <authorList>
            <person name="Wallberg A."/>
        </authorList>
    </citation>
    <scope>NUCLEOTIDE SEQUENCE [LARGE SCALE GENOMIC DNA]</scope>
</reference>
<dbReference type="PANTHER" id="PTHR39948">
    <property type="entry name" value="GEO11419P1"/>
    <property type="match status" value="1"/>
</dbReference>
<gene>
    <name evidence="2" type="ORF">MNOR_LOCUS29393</name>
</gene>
<keyword evidence="1" id="KW-0472">Membrane</keyword>
<keyword evidence="1" id="KW-1133">Transmembrane helix</keyword>
<proteinExistence type="predicted"/>
<feature type="transmembrane region" description="Helical" evidence="1">
    <location>
        <begin position="51"/>
        <end position="73"/>
    </location>
</feature>
<keyword evidence="3" id="KW-1185">Reference proteome</keyword>
<organism evidence="2 3">
    <name type="scientific">Meganyctiphanes norvegica</name>
    <name type="common">Northern krill</name>
    <name type="synonym">Thysanopoda norvegica</name>
    <dbReference type="NCBI Taxonomy" id="48144"/>
    <lineage>
        <taxon>Eukaryota</taxon>
        <taxon>Metazoa</taxon>
        <taxon>Ecdysozoa</taxon>
        <taxon>Arthropoda</taxon>
        <taxon>Crustacea</taxon>
        <taxon>Multicrustacea</taxon>
        <taxon>Malacostraca</taxon>
        <taxon>Eumalacostraca</taxon>
        <taxon>Eucarida</taxon>
        <taxon>Euphausiacea</taxon>
        <taxon>Euphausiidae</taxon>
        <taxon>Meganyctiphanes</taxon>
    </lineage>
</organism>
<evidence type="ECO:0000313" key="2">
    <source>
        <dbReference type="EMBL" id="CAL4144064.1"/>
    </source>
</evidence>
<dbReference type="EMBL" id="CAXKWB010033985">
    <property type="protein sequence ID" value="CAL4144064.1"/>
    <property type="molecule type" value="Genomic_DNA"/>
</dbReference>
<sequence length="118" mass="12783">RFSDMMAESSGDGAKPAVGVAKGSGGILWMIIWGVLLFLAAMWVAGFCAWWYIMLLPFIVCIPQAAFVTEVLLRGVQLPYFCAWNMMNQNTFAEAMATAATCVPPTVITVQKPDTVSA</sequence>
<evidence type="ECO:0000313" key="3">
    <source>
        <dbReference type="Proteomes" id="UP001497623"/>
    </source>
</evidence>
<evidence type="ECO:0000256" key="1">
    <source>
        <dbReference type="SAM" id="Phobius"/>
    </source>
</evidence>
<name>A0AAV2RWH7_MEGNR</name>
<dbReference type="Proteomes" id="UP001497623">
    <property type="component" value="Unassembled WGS sequence"/>
</dbReference>
<comment type="caution">
    <text evidence="2">The sequence shown here is derived from an EMBL/GenBank/DDBJ whole genome shotgun (WGS) entry which is preliminary data.</text>
</comment>
<dbReference type="PANTHER" id="PTHR39948:SF1">
    <property type="entry name" value="GEO11419P1"/>
    <property type="match status" value="1"/>
</dbReference>
<protein>
    <submittedName>
        <fullName evidence="2">Uncharacterized protein</fullName>
    </submittedName>
</protein>